<accession>A0ABV9PN81</accession>
<name>A0ABV9PN81_9ACTN</name>
<feature type="signal peptide" evidence="2">
    <location>
        <begin position="1"/>
        <end position="31"/>
    </location>
</feature>
<proteinExistence type="predicted"/>
<keyword evidence="4" id="KW-1185">Reference proteome</keyword>
<gene>
    <name evidence="3" type="ORF">ACFO7U_05905</name>
</gene>
<protein>
    <recommendedName>
        <fullName evidence="5">DUF5642 domain-containing protein</fullName>
    </recommendedName>
</protein>
<evidence type="ECO:0008006" key="5">
    <source>
        <dbReference type="Google" id="ProtNLM"/>
    </source>
</evidence>
<comment type="caution">
    <text evidence="3">The sequence shown here is derived from an EMBL/GenBank/DDBJ whole genome shotgun (WGS) entry which is preliminary data.</text>
</comment>
<dbReference type="Proteomes" id="UP001595836">
    <property type="component" value="Unassembled WGS sequence"/>
</dbReference>
<feature type="region of interest" description="Disordered" evidence="1">
    <location>
        <begin position="41"/>
        <end position="67"/>
    </location>
</feature>
<dbReference type="EMBL" id="JBHSHP010000017">
    <property type="protein sequence ID" value="MFC4754312.1"/>
    <property type="molecule type" value="Genomic_DNA"/>
</dbReference>
<evidence type="ECO:0000313" key="3">
    <source>
        <dbReference type="EMBL" id="MFC4754312.1"/>
    </source>
</evidence>
<evidence type="ECO:0000313" key="4">
    <source>
        <dbReference type="Proteomes" id="UP001595836"/>
    </source>
</evidence>
<evidence type="ECO:0000256" key="2">
    <source>
        <dbReference type="SAM" id="SignalP"/>
    </source>
</evidence>
<feature type="chain" id="PRO_5047028636" description="DUF5642 domain-containing protein" evidence="2">
    <location>
        <begin position="32"/>
        <end position="268"/>
    </location>
</feature>
<feature type="compositionally biased region" description="Low complexity" evidence="1">
    <location>
        <begin position="43"/>
        <end position="55"/>
    </location>
</feature>
<organism evidence="3 4">
    <name type="scientific">Dietzia aurantiaca</name>
    <dbReference type="NCBI Taxonomy" id="983873"/>
    <lineage>
        <taxon>Bacteria</taxon>
        <taxon>Bacillati</taxon>
        <taxon>Actinomycetota</taxon>
        <taxon>Actinomycetes</taxon>
        <taxon>Mycobacteriales</taxon>
        <taxon>Dietziaceae</taxon>
        <taxon>Dietzia</taxon>
    </lineage>
</organism>
<reference evidence="4" key="1">
    <citation type="journal article" date="2019" name="Int. J. Syst. Evol. Microbiol.">
        <title>The Global Catalogue of Microorganisms (GCM) 10K type strain sequencing project: providing services to taxonomists for standard genome sequencing and annotation.</title>
        <authorList>
            <consortium name="The Broad Institute Genomics Platform"/>
            <consortium name="The Broad Institute Genome Sequencing Center for Infectious Disease"/>
            <person name="Wu L."/>
            <person name="Ma J."/>
        </authorList>
    </citation>
    <scope>NUCLEOTIDE SEQUENCE [LARGE SCALE GENOMIC DNA]</scope>
    <source>
        <strain evidence="4">JCM 11882</strain>
    </source>
</reference>
<sequence>MTSSATTLPRRRGRRLLAASAALGLALGLSACTIGEVDDDTAATDTSATESAEPTESTKAEADSQAAPATELDQLILTAADAPDLGLQPVSPEEIAGGMDMIGGLTEGLKVEPPHCAEFSQDTLMAQSEPGTMAIQAGQKDDIAYAVAVTTVIDGLPDRAAAIEDCPVMTVSFPLGEGGRDLVTETANTVLDVEAPAGVENFVAVQQDSSMDMMGQNVTSGNLIVTGTVRGIGVSVTATIPAGEVSPEAQTTAMDTFVKQAEKVRAAA</sequence>
<keyword evidence="2" id="KW-0732">Signal</keyword>
<evidence type="ECO:0000256" key="1">
    <source>
        <dbReference type="SAM" id="MobiDB-lite"/>
    </source>
</evidence>
<dbReference type="RefSeq" id="WP_344991517.1">
    <property type="nucleotide sequence ID" value="NZ_BAABCD010000016.1"/>
</dbReference>